<evidence type="ECO:0000256" key="1">
    <source>
        <dbReference type="SAM" id="MobiDB-lite"/>
    </source>
</evidence>
<dbReference type="EnsemblPlants" id="evm.model.01.2598">
    <property type="protein sequence ID" value="cds.evm.model.01.2598"/>
    <property type="gene ID" value="evm.TU.01.2598"/>
</dbReference>
<feature type="region of interest" description="Disordered" evidence="1">
    <location>
        <begin position="58"/>
        <end position="146"/>
    </location>
</feature>
<feature type="compositionally biased region" description="Polar residues" evidence="1">
    <location>
        <begin position="97"/>
        <end position="106"/>
    </location>
</feature>
<name>A0A803NLT9_CANSA</name>
<proteinExistence type="predicted"/>
<feature type="compositionally biased region" description="Basic and acidic residues" evidence="1">
    <location>
        <begin position="107"/>
        <end position="121"/>
    </location>
</feature>
<feature type="compositionally biased region" description="Polar residues" evidence="1">
    <location>
        <begin position="67"/>
        <end position="76"/>
    </location>
</feature>
<organism evidence="2 3">
    <name type="scientific">Cannabis sativa</name>
    <name type="common">Hemp</name>
    <name type="synonym">Marijuana</name>
    <dbReference type="NCBI Taxonomy" id="3483"/>
    <lineage>
        <taxon>Eukaryota</taxon>
        <taxon>Viridiplantae</taxon>
        <taxon>Streptophyta</taxon>
        <taxon>Embryophyta</taxon>
        <taxon>Tracheophyta</taxon>
        <taxon>Spermatophyta</taxon>
        <taxon>Magnoliopsida</taxon>
        <taxon>eudicotyledons</taxon>
        <taxon>Gunneridae</taxon>
        <taxon>Pentapetalae</taxon>
        <taxon>rosids</taxon>
        <taxon>fabids</taxon>
        <taxon>Rosales</taxon>
        <taxon>Cannabaceae</taxon>
        <taxon>Cannabis</taxon>
    </lineage>
</organism>
<reference evidence="2" key="2">
    <citation type="submission" date="2021-03" db="UniProtKB">
        <authorList>
            <consortium name="EnsemblPlants"/>
        </authorList>
    </citation>
    <scope>IDENTIFICATION</scope>
</reference>
<dbReference type="EMBL" id="UZAU01000077">
    <property type="status" value="NOT_ANNOTATED_CDS"/>
    <property type="molecule type" value="Genomic_DNA"/>
</dbReference>
<evidence type="ECO:0000313" key="3">
    <source>
        <dbReference type="Proteomes" id="UP000596661"/>
    </source>
</evidence>
<evidence type="ECO:0000313" key="2">
    <source>
        <dbReference type="EnsemblPlants" id="cds.evm.model.01.2598"/>
    </source>
</evidence>
<accession>A0A803NLT9</accession>
<feature type="compositionally biased region" description="Basic and acidic residues" evidence="1">
    <location>
        <begin position="240"/>
        <end position="251"/>
    </location>
</feature>
<protein>
    <submittedName>
        <fullName evidence="2">Uncharacterized protein</fullName>
    </submittedName>
</protein>
<feature type="compositionally biased region" description="Polar residues" evidence="1">
    <location>
        <begin position="218"/>
        <end position="239"/>
    </location>
</feature>
<feature type="region of interest" description="Disordered" evidence="1">
    <location>
        <begin position="167"/>
        <end position="200"/>
    </location>
</feature>
<reference evidence="2" key="1">
    <citation type="submission" date="2018-11" db="EMBL/GenBank/DDBJ databases">
        <authorList>
            <person name="Grassa J C."/>
        </authorList>
    </citation>
    <scope>NUCLEOTIDE SEQUENCE [LARGE SCALE GENOMIC DNA]</scope>
</reference>
<feature type="compositionally biased region" description="Polar residues" evidence="1">
    <location>
        <begin position="252"/>
        <end position="275"/>
    </location>
</feature>
<feature type="compositionally biased region" description="Basic and acidic residues" evidence="1">
    <location>
        <begin position="170"/>
        <end position="181"/>
    </location>
</feature>
<dbReference type="AlphaFoldDB" id="A0A803NLT9"/>
<feature type="region of interest" description="Disordered" evidence="1">
    <location>
        <begin position="214"/>
        <end position="281"/>
    </location>
</feature>
<keyword evidence="3" id="KW-1185">Reference proteome</keyword>
<dbReference type="Gramene" id="evm.model.01.2598">
    <property type="protein sequence ID" value="cds.evm.model.01.2598"/>
    <property type="gene ID" value="evm.TU.01.2598"/>
</dbReference>
<dbReference type="Proteomes" id="UP000596661">
    <property type="component" value="Chromosome 1"/>
</dbReference>
<sequence length="367" mass="42612">MADNITHNGSHPEKLTIALEKNLRDCREPTQLKHHVLGRTMEISILLVNISQGEELEREATAARATQGTIPQTQPDPSVRRPQGRPRGSTTRREENNQGNPTNAQEEQLRNARDVPMDRENPPSTSNARNQEHQRGAPKTSHSFANQGNEQIDVPESSCMNVDARQLRPRNQEILHNDGRNPRNKPGYGRPPRHPQNRGCVSNFFWRRRPMRDETHEASLSTGESRSYEHSWSTKTNRQTQDENISRHYFTDQESMSNLGSYQSESYSGTRSVSNYERRHREPDLCKQLDRRQPDLREHLNHNAPYLRNQLNQNANQQPVDRIQLRVIQLEDKFRKYQDGEYDKLLGYDSDEETEPFHPNILNSQFS</sequence>